<dbReference type="PANTHER" id="PTHR28139">
    <property type="entry name" value="UPF0768 PROTEIN YBL029C-A"/>
    <property type="match status" value="1"/>
</dbReference>
<dbReference type="PANTHER" id="PTHR28139:SF1">
    <property type="entry name" value="UPF0768 PROTEIN YBL029C-A"/>
    <property type="match status" value="1"/>
</dbReference>
<protein>
    <recommendedName>
        <fullName evidence="6">Zinc-ribbon 15 domain-containing protein</fullName>
    </recommendedName>
</protein>
<dbReference type="AlphaFoldDB" id="A0A1E4RZJ9"/>
<dbReference type="EMBL" id="KV453934">
    <property type="protein sequence ID" value="ODV72671.1"/>
    <property type="molecule type" value="Genomic_DNA"/>
</dbReference>
<evidence type="ECO:0008006" key="6">
    <source>
        <dbReference type="Google" id="ProtNLM"/>
    </source>
</evidence>
<accession>A0A0H5C8I8</accession>
<dbReference type="OrthoDB" id="5545479at2759"/>
<dbReference type="GeneID" id="30989825"/>
<sequence length="82" mass="9803">MFMFFLFGTKNFTSHMDGYPNNLQCPNCHNNSVEPVKEKEFISVWFVPIIPIYWGKQLKCRICSWTQDLKKGDLEKYNIQKH</sequence>
<dbReference type="RefSeq" id="XP_020070481.1">
    <property type="nucleotide sequence ID" value="XM_020215169.1"/>
</dbReference>
<dbReference type="EMBL" id="CDQK01000006">
    <property type="protein sequence ID" value="CEP24611.1"/>
    <property type="molecule type" value="Genomic_DNA"/>
</dbReference>
<name>A0A1E4RZJ9_CYBJN</name>
<evidence type="ECO:0000313" key="3">
    <source>
        <dbReference type="EMBL" id="ODV73442.1"/>
    </source>
</evidence>
<dbReference type="EMBL" id="KV453931">
    <property type="protein sequence ID" value="ODV73442.1"/>
    <property type="molecule type" value="Genomic_DNA"/>
</dbReference>
<reference evidence="2 5" key="3">
    <citation type="journal article" date="2016" name="Proc. Natl. Acad. Sci. U.S.A.">
        <title>Comparative genomics of biotechnologically important yeasts.</title>
        <authorList>
            <person name="Riley R."/>
            <person name="Haridas S."/>
            <person name="Wolfe K.H."/>
            <person name="Lopes M.R."/>
            <person name="Hittinger C.T."/>
            <person name="Goeker M."/>
            <person name="Salamov A.A."/>
            <person name="Wisecaver J.H."/>
            <person name="Long T.M."/>
            <person name="Calvey C.H."/>
            <person name="Aerts A.L."/>
            <person name="Barry K.W."/>
            <person name="Choi C."/>
            <person name="Clum A."/>
            <person name="Coughlan A.Y."/>
            <person name="Deshpande S."/>
            <person name="Douglass A.P."/>
            <person name="Hanson S.J."/>
            <person name="Klenk H.-P."/>
            <person name="LaButti K.M."/>
            <person name="Lapidus A."/>
            <person name="Lindquist E.A."/>
            <person name="Lipzen A.M."/>
            <person name="Meier-Kolthoff J.P."/>
            <person name="Ohm R.A."/>
            <person name="Otillar R.P."/>
            <person name="Pangilinan J.L."/>
            <person name="Peng Y."/>
            <person name="Rokas A."/>
            <person name="Rosa C.A."/>
            <person name="Scheuner C."/>
            <person name="Sibirny A.A."/>
            <person name="Slot J.C."/>
            <person name="Stielow J.B."/>
            <person name="Sun H."/>
            <person name="Kurtzman C.P."/>
            <person name="Blackwell M."/>
            <person name="Grigoriev I.V."/>
            <person name="Jeffries T.W."/>
        </authorList>
    </citation>
    <scope>NUCLEOTIDE SEQUENCE [LARGE SCALE GENOMIC DNA]</scope>
    <source>
        <strain evidence="5">ATCC 18201 / CBS 1600 / BCRC 20928 / JCM 3617 / NBRC 0987 / NRRL Y-1542</strain>
        <strain evidence="2">NRRL Y-1542</strain>
    </source>
</reference>
<dbReference type="OMA" id="AVRTINC"/>
<evidence type="ECO:0000313" key="4">
    <source>
        <dbReference type="Proteomes" id="UP000038830"/>
    </source>
</evidence>
<proteinExistence type="predicted"/>
<reference evidence="1" key="1">
    <citation type="submission" date="2014-12" db="EMBL/GenBank/DDBJ databases">
        <authorList>
            <person name="Jaenicke S."/>
        </authorList>
    </citation>
    <scope>NUCLEOTIDE SEQUENCE [LARGE SCALE GENOMIC DNA]</scope>
    <source>
        <strain evidence="1">CBS1600</strain>
    </source>
</reference>
<accession>A0A1E4RZJ9</accession>
<dbReference type="RefSeq" id="XP_020069710.1">
    <property type="nucleotide sequence ID" value="XM_020215429.1"/>
</dbReference>
<evidence type="ECO:0000313" key="1">
    <source>
        <dbReference type="EMBL" id="CEP24611.1"/>
    </source>
</evidence>
<keyword evidence="5" id="KW-1185">Reference proteome</keyword>
<dbReference type="Proteomes" id="UP000038830">
    <property type="component" value="Unassembled WGS sequence"/>
</dbReference>
<organism evidence="2 5">
    <name type="scientific">Cyberlindnera jadinii (strain ATCC 18201 / CBS 1600 / BCRC 20928 / JCM 3617 / NBRC 0987 / NRRL Y-1542)</name>
    <name type="common">Torula yeast</name>
    <name type="synonym">Candida utilis</name>
    <dbReference type="NCBI Taxonomy" id="983966"/>
    <lineage>
        <taxon>Eukaryota</taxon>
        <taxon>Fungi</taxon>
        <taxon>Dikarya</taxon>
        <taxon>Ascomycota</taxon>
        <taxon>Saccharomycotina</taxon>
        <taxon>Saccharomycetes</taxon>
        <taxon>Phaffomycetales</taxon>
        <taxon>Phaffomycetaceae</taxon>
        <taxon>Cyberlindnera</taxon>
    </lineage>
</organism>
<reference evidence="4" key="2">
    <citation type="journal article" date="2015" name="J. Biotechnol.">
        <title>The structure of the Cyberlindnera jadinii genome and its relation to Candida utilis analyzed by the occurrence of single nucleotide polymorphisms.</title>
        <authorList>
            <person name="Rupp O."/>
            <person name="Brinkrolf K."/>
            <person name="Buerth C."/>
            <person name="Kunigo M."/>
            <person name="Schneider J."/>
            <person name="Jaenicke S."/>
            <person name="Goesmann A."/>
            <person name="Puehler A."/>
            <person name="Jaeger K.-E."/>
            <person name="Ernst J.F."/>
        </authorList>
    </citation>
    <scope>NUCLEOTIDE SEQUENCE [LARGE SCALE GENOMIC DNA]</scope>
    <source>
        <strain evidence="4">ATCC 18201 / CBS 1600 / BCRC 20928 / JCM 3617 / NBRC 0987 / NRRL Y-1542</strain>
    </source>
</reference>
<dbReference type="Proteomes" id="UP000094389">
    <property type="component" value="Unassembled WGS sequence"/>
</dbReference>
<evidence type="ECO:0000313" key="2">
    <source>
        <dbReference type="EMBL" id="ODV72671.1"/>
    </source>
</evidence>
<gene>
    <name evidence="1" type="ORF">BN1211_5482</name>
    <name evidence="3" type="ORF">CYBJADRAFT_167994</name>
    <name evidence="2" type="ORF">CYBJADRAFT_168573</name>
</gene>
<dbReference type="GeneID" id="30989565"/>
<evidence type="ECO:0000313" key="5">
    <source>
        <dbReference type="Proteomes" id="UP000094389"/>
    </source>
</evidence>
<dbReference type="STRING" id="983966.A0A1E4RZJ9"/>